<evidence type="ECO:0000313" key="2">
    <source>
        <dbReference type="EMBL" id="KAG6373503.1"/>
    </source>
</evidence>
<keyword evidence="1" id="KW-1133">Transmembrane helix</keyword>
<dbReference type="EMBL" id="JAGFBS010000022">
    <property type="protein sequence ID" value="KAG6373503.1"/>
    <property type="molecule type" value="Genomic_DNA"/>
</dbReference>
<gene>
    <name evidence="2" type="ORF">JVT61DRAFT_6661</name>
</gene>
<accession>A0A8I3A7Z7</accession>
<dbReference type="Proteomes" id="UP000683000">
    <property type="component" value="Unassembled WGS sequence"/>
</dbReference>
<dbReference type="AlphaFoldDB" id="A0A8I3A7Z7"/>
<reference evidence="2" key="1">
    <citation type="submission" date="2021-03" db="EMBL/GenBank/DDBJ databases">
        <title>Evolutionary innovations through gain and loss of genes in the ectomycorrhizal Boletales.</title>
        <authorList>
            <person name="Wu G."/>
            <person name="Miyauchi S."/>
            <person name="Morin E."/>
            <person name="Yang Z.-L."/>
            <person name="Xu J."/>
            <person name="Martin F.M."/>
        </authorList>
    </citation>
    <scope>NUCLEOTIDE SEQUENCE</scope>
    <source>
        <strain evidence="2">BR01</strain>
    </source>
</reference>
<proteinExistence type="predicted"/>
<keyword evidence="3" id="KW-1185">Reference proteome</keyword>
<name>A0A8I3A7Z7_9AGAM</name>
<protein>
    <submittedName>
        <fullName evidence="2">Uncharacterized protein</fullName>
    </submittedName>
</protein>
<keyword evidence="1" id="KW-0472">Membrane</keyword>
<keyword evidence="1" id="KW-0812">Transmembrane</keyword>
<organism evidence="2 3">
    <name type="scientific">Boletus reticuloceps</name>
    <dbReference type="NCBI Taxonomy" id="495285"/>
    <lineage>
        <taxon>Eukaryota</taxon>
        <taxon>Fungi</taxon>
        <taxon>Dikarya</taxon>
        <taxon>Basidiomycota</taxon>
        <taxon>Agaricomycotina</taxon>
        <taxon>Agaricomycetes</taxon>
        <taxon>Agaricomycetidae</taxon>
        <taxon>Boletales</taxon>
        <taxon>Boletineae</taxon>
        <taxon>Boletaceae</taxon>
        <taxon>Boletoideae</taxon>
        <taxon>Boletus</taxon>
    </lineage>
</organism>
<evidence type="ECO:0000256" key="1">
    <source>
        <dbReference type="SAM" id="Phobius"/>
    </source>
</evidence>
<comment type="caution">
    <text evidence="2">The sequence shown here is derived from an EMBL/GenBank/DDBJ whole genome shotgun (WGS) entry which is preliminary data.</text>
</comment>
<dbReference type="OrthoDB" id="1077582at2759"/>
<evidence type="ECO:0000313" key="3">
    <source>
        <dbReference type="Proteomes" id="UP000683000"/>
    </source>
</evidence>
<feature type="transmembrane region" description="Helical" evidence="1">
    <location>
        <begin position="9"/>
        <end position="32"/>
    </location>
</feature>
<sequence length="94" mass="9975">MEPIQPNAFALHASFSAVAHAFICTFFYLAGLPVGVGTVPGRSTVFNETLPLLLRYLQACTISVLTAIATLSSVQVTYDLCTIPGNIFLGQDPA</sequence>